<evidence type="ECO:0000256" key="1">
    <source>
        <dbReference type="ARBA" id="ARBA00004651"/>
    </source>
</evidence>
<dbReference type="EMBL" id="JAPCID010000014">
    <property type="protein sequence ID" value="MDA0138189.1"/>
    <property type="molecule type" value="Genomic_DNA"/>
</dbReference>
<keyword evidence="4 7" id="KW-0812">Transmembrane</keyword>
<gene>
    <name evidence="8" type="ORF">OJ962_11820</name>
</gene>
<dbReference type="InterPro" id="IPR007140">
    <property type="entry name" value="DUF350"/>
</dbReference>
<feature type="transmembrane region" description="Helical" evidence="7">
    <location>
        <begin position="46"/>
        <end position="67"/>
    </location>
</feature>
<comment type="caution">
    <text evidence="8">The sequence shown here is derived from an EMBL/GenBank/DDBJ whole genome shotgun (WGS) entry which is preliminary data.</text>
</comment>
<feature type="transmembrane region" description="Helical" evidence="7">
    <location>
        <begin position="119"/>
        <end position="137"/>
    </location>
</feature>
<keyword evidence="9" id="KW-1185">Reference proteome</keyword>
<comment type="subcellular location">
    <subcellularLocation>
        <location evidence="1">Cell membrane</location>
        <topology evidence="1">Multi-pass membrane protein</topology>
    </subcellularLocation>
</comment>
<dbReference type="Pfam" id="PF03994">
    <property type="entry name" value="DUF350"/>
    <property type="match status" value="1"/>
</dbReference>
<evidence type="ECO:0000313" key="9">
    <source>
        <dbReference type="Proteomes" id="UP001147700"/>
    </source>
</evidence>
<proteinExistence type="inferred from homology"/>
<evidence type="ECO:0000256" key="6">
    <source>
        <dbReference type="ARBA" id="ARBA00023136"/>
    </source>
</evidence>
<feature type="transmembrane region" description="Helical" evidence="7">
    <location>
        <begin position="79"/>
        <end position="99"/>
    </location>
</feature>
<accession>A0ABT4RI14</accession>
<organism evidence="8 9">
    <name type="scientific">Solirubrobacter deserti</name>
    <dbReference type="NCBI Taxonomy" id="2282478"/>
    <lineage>
        <taxon>Bacteria</taxon>
        <taxon>Bacillati</taxon>
        <taxon>Actinomycetota</taxon>
        <taxon>Thermoleophilia</taxon>
        <taxon>Solirubrobacterales</taxon>
        <taxon>Solirubrobacteraceae</taxon>
        <taxon>Solirubrobacter</taxon>
    </lineage>
</organism>
<name>A0ABT4RI14_9ACTN</name>
<protein>
    <submittedName>
        <fullName evidence="8">DUF350 domain-containing protein</fullName>
    </submittedName>
</protein>
<keyword evidence="6 7" id="KW-0472">Membrane</keyword>
<evidence type="ECO:0000313" key="8">
    <source>
        <dbReference type="EMBL" id="MDA0138189.1"/>
    </source>
</evidence>
<reference evidence="8" key="1">
    <citation type="submission" date="2022-10" db="EMBL/GenBank/DDBJ databases">
        <title>The WGS of Solirubrobacter sp. CPCC 204708.</title>
        <authorList>
            <person name="Jiang Z."/>
        </authorList>
    </citation>
    <scope>NUCLEOTIDE SEQUENCE</scope>
    <source>
        <strain evidence="8">CPCC 204708</strain>
    </source>
</reference>
<comment type="similarity">
    <text evidence="2">Belongs to the UPF0719 family.</text>
</comment>
<evidence type="ECO:0000256" key="5">
    <source>
        <dbReference type="ARBA" id="ARBA00022989"/>
    </source>
</evidence>
<keyword evidence="3" id="KW-1003">Cell membrane</keyword>
<evidence type="ECO:0000256" key="7">
    <source>
        <dbReference type="SAM" id="Phobius"/>
    </source>
</evidence>
<evidence type="ECO:0000256" key="4">
    <source>
        <dbReference type="ARBA" id="ARBA00022692"/>
    </source>
</evidence>
<feature type="transmembrane region" description="Helical" evidence="7">
    <location>
        <begin position="9"/>
        <end position="26"/>
    </location>
</feature>
<evidence type="ECO:0000256" key="3">
    <source>
        <dbReference type="ARBA" id="ARBA00022475"/>
    </source>
</evidence>
<keyword evidence="5 7" id="KW-1133">Transmembrane helix</keyword>
<dbReference type="RefSeq" id="WP_202956426.1">
    <property type="nucleotide sequence ID" value="NZ_JAPCID010000014.1"/>
</dbReference>
<evidence type="ECO:0000256" key="2">
    <source>
        <dbReference type="ARBA" id="ARBA00005779"/>
    </source>
</evidence>
<sequence length="138" mass="14126">MFELVLQTLAYSGVGLAVLLVGFIALDLLTPGHLGSHVMEGNRGAGLIAATGLVSLGLILWFSIYFTGAGWDGLVDAGVFGLVGVITQAIGFLALDMLIPGKLADHCFDGATERVHPAAYVTAGIQLSAALVICAALT</sequence>
<dbReference type="Proteomes" id="UP001147700">
    <property type="component" value="Unassembled WGS sequence"/>
</dbReference>